<feature type="transmembrane region" description="Helical" evidence="12">
    <location>
        <begin position="301"/>
        <end position="321"/>
    </location>
</feature>
<dbReference type="CDD" id="cd12830">
    <property type="entry name" value="MtCorA-like"/>
    <property type="match status" value="1"/>
</dbReference>
<dbReference type="Pfam" id="PF01544">
    <property type="entry name" value="CorA"/>
    <property type="match status" value="1"/>
</dbReference>
<evidence type="ECO:0000256" key="7">
    <source>
        <dbReference type="ARBA" id="ARBA00022989"/>
    </source>
</evidence>
<sequence length="327" mass="35756">MIIDRAIYRDGRRIPVPGDLADALRGLRAADEGFLWVGLADPTEDEVAWLASRFALHPLAAEDAQQPHQRPKMEEYSDVLVTVVRPLSYDREQAVVTSSEVVVFVGDSFVVAVRHGDTRVLAGVRSRLQEAGGLARHGPVTVLYAICDAVVDDYLDIAANLQVDLEELQGQVFSSARGDDARLSETIYSFKRQVLEIRRATGPLTGPMARLSDSGVPFVPADSSAYFRSVAGHLARADGVAENLDGLLSDILTAHLTQVGVQQNDDMRKISAWAAMAAVPTLIAGVYGMNFDHMPELHQIWGYPAALGLMAVVVLGLYVLFKRRHWL</sequence>
<dbReference type="Gene3D" id="3.30.460.20">
    <property type="entry name" value="CorA soluble domain-like"/>
    <property type="match status" value="1"/>
</dbReference>
<keyword evidence="4" id="KW-1003">Cell membrane</keyword>
<keyword evidence="8" id="KW-0406">Ion transport</keyword>
<dbReference type="InterPro" id="IPR045863">
    <property type="entry name" value="CorA_TM1_TM2"/>
</dbReference>
<gene>
    <name evidence="13" type="primary">corA</name>
    <name evidence="13" type="ORF">SBRY_120075</name>
</gene>
<keyword evidence="7 12" id="KW-1133">Transmembrane helix</keyword>
<comment type="caution">
    <text evidence="13">The sequence shown here is derived from an EMBL/GenBank/DDBJ whole genome shotgun (WGS) entry which is preliminary data.</text>
</comment>
<comment type="similarity">
    <text evidence="2">Belongs to the CorA metal ion transporter (MIT) (TC 1.A.35) family.</text>
</comment>
<dbReference type="GO" id="GO:0015087">
    <property type="term" value="F:cobalt ion transmembrane transporter activity"/>
    <property type="evidence" value="ECO:0007669"/>
    <property type="project" value="TreeGrafter"/>
</dbReference>
<dbReference type="Proteomes" id="UP001153328">
    <property type="component" value="Unassembled WGS sequence"/>
</dbReference>
<proteinExistence type="inferred from homology"/>
<dbReference type="GO" id="GO:0015095">
    <property type="term" value="F:magnesium ion transmembrane transporter activity"/>
    <property type="evidence" value="ECO:0007669"/>
    <property type="project" value="TreeGrafter"/>
</dbReference>
<evidence type="ECO:0000256" key="10">
    <source>
        <dbReference type="ARBA" id="ARBA00034269"/>
    </source>
</evidence>
<reference evidence="13" key="1">
    <citation type="submission" date="2021-06" db="EMBL/GenBank/DDBJ databases">
        <authorList>
            <person name="Arsene-Ploetze F."/>
        </authorList>
    </citation>
    <scope>NUCLEOTIDE SEQUENCE</scope>
    <source>
        <strain evidence="13">SBRY1</strain>
    </source>
</reference>
<dbReference type="FunFam" id="1.20.58.340:FF:000004">
    <property type="entry name" value="Magnesium transport protein CorA"/>
    <property type="match status" value="1"/>
</dbReference>
<evidence type="ECO:0000256" key="9">
    <source>
        <dbReference type="ARBA" id="ARBA00023136"/>
    </source>
</evidence>
<name>A0A9W4E482_9ACTN</name>
<dbReference type="EMBL" id="CAJVAX010000004">
    <property type="protein sequence ID" value="CAG7617843.1"/>
    <property type="molecule type" value="Genomic_DNA"/>
</dbReference>
<comment type="function">
    <text evidence="11">Mediates influx of magnesium ions. Alternates between open and closed states. Activated by low cytoplasmic Mg(2+) levels. Inactive when cytoplasmic Mg(2+) levels are high.</text>
</comment>
<dbReference type="AlphaFoldDB" id="A0A9W4E482"/>
<organism evidence="13 14">
    <name type="scientific">Actinacidiphila bryophytorum</name>
    <dbReference type="NCBI Taxonomy" id="1436133"/>
    <lineage>
        <taxon>Bacteria</taxon>
        <taxon>Bacillati</taxon>
        <taxon>Actinomycetota</taxon>
        <taxon>Actinomycetes</taxon>
        <taxon>Kitasatosporales</taxon>
        <taxon>Streptomycetaceae</taxon>
        <taxon>Actinacidiphila</taxon>
    </lineage>
</organism>
<evidence type="ECO:0000256" key="5">
    <source>
        <dbReference type="ARBA" id="ARBA00022692"/>
    </source>
</evidence>
<dbReference type="PANTHER" id="PTHR46494">
    <property type="entry name" value="CORA FAMILY METAL ION TRANSPORTER (EUROFUNG)"/>
    <property type="match status" value="1"/>
</dbReference>
<protein>
    <submittedName>
        <fullName evidence="13">Magnesium transport protein CorA</fullName>
    </submittedName>
</protein>
<dbReference type="SUPFAM" id="SSF144083">
    <property type="entry name" value="Magnesium transport protein CorA, transmembrane region"/>
    <property type="match status" value="1"/>
</dbReference>
<dbReference type="GO" id="GO:0050897">
    <property type="term" value="F:cobalt ion binding"/>
    <property type="evidence" value="ECO:0007669"/>
    <property type="project" value="TreeGrafter"/>
</dbReference>
<dbReference type="GO" id="GO:0005886">
    <property type="term" value="C:plasma membrane"/>
    <property type="evidence" value="ECO:0007669"/>
    <property type="project" value="UniProtKB-SubCell"/>
</dbReference>
<keyword evidence="14" id="KW-1185">Reference proteome</keyword>
<dbReference type="InterPro" id="IPR045861">
    <property type="entry name" value="CorA_cytoplasmic_dom"/>
</dbReference>
<evidence type="ECO:0000256" key="2">
    <source>
        <dbReference type="ARBA" id="ARBA00009765"/>
    </source>
</evidence>
<evidence type="ECO:0000256" key="1">
    <source>
        <dbReference type="ARBA" id="ARBA00004651"/>
    </source>
</evidence>
<dbReference type="PANTHER" id="PTHR46494:SF1">
    <property type="entry name" value="CORA FAMILY METAL ION TRANSPORTER (EUROFUNG)"/>
    <property type="match status" value="1"/>
</dbReference>
<accession>A0A9W4E482</accession>
<dbReference type="GO" id="GO:0000287">
    <property type="term" value="F:magnesium ion binding"/>
    <property type="evidence" value="ECO:0007669"/>
    <property type="project" value="TreeGrafter"/>
</dbReference>
<evidence type="ECO:0000313" key="14">
    <source>
        <dbReference type="Proteomes" id="UP001153328"/>
    </source>
</evidence>
<evidence type="ECO:0000256" key="6">
    <source>
        <dbReference type="ARBA" id="ARBA00022842"/>
    </source>
</evidence>
<dbReference type="RefSeq" id="WP_205045949.1">
    <property type="nucleotide sequence ID" value="NZ_CAJVAX010000004.1"/>
</dbReference>
<evidence type="ECO:0000256" key="11">
    <source>
        <dbReference type="ARBA" id="ARBA00045497"/>
    </source>
</evidence>
<dbReference type="Gene3D" id="1.20.58.340">
    <property type="entry name" value="Magnesium transport protein CorA, transmembrane region"/>
    <property type="match status" value="2"/>
</dbReference>
<keyword evidence="9 12" id="KW-0472">Membrane</keyword>
<evidence type="ECO:0000256" key="4">
    <source>
        <dbReference type="ARBA" id="ARBA00022475"/>
    </source>
</evidence>
<comment type="catalytic activity">
    <reaction evidence="10">
        <text>Mg(2+)(in) = Mg(2+)(out)</text>
        <dbReference type="Rhea" id="RHEA:29827"/>
        <dbReference type="ChEBI" id="CHEBI:18420"/>
    </reaction>
</comment>
<evidence type="ECO:0000256" key="12">
    <source>
        <dbReference type="SAM" id="Phobius"/>
    </source>
</evidence>
<dbReference type="SUPFAM" id="SSF143865">
    <property type="entry name" value="CorA soluble domain-like"/>
    <property type="match status" value="1"/>
</dbReference>
<evidence type="ECO:0000256" key="8">
    <source>
        <dbReference type="ARBA" id="ARBA00023065"/>
    </source>
</evidence>
<dbReference type="InterPro" id="IPR002523">
    <property type="entry name" value="MgTranspt_CorA/ZnTranspt_ZntB"/>
</dbReference>
<feature type="transmembrane region" description="Helical" evidence="12">
    <location>
        <begin position="270"/>
        <end position="289"/>
    </location>
</feature>
<keyword evidence="3" id="KW-0813">Transport</keyword>
<keyword evidence="6" id="KW-0460">Magnesium</keyword>
<evidence type="ECO:0000313" key="13">
    <source>
        <dbReference type="EMBL" id="CAG7617843.1"/>
    </source>
</evidence>
<keyword evidence="5 12" id="KW-0812">Transmembrane</keyword>
<evidence type="ECO:0000256" key="3">
    <source>
        <dbReference type="ARBA" id="ARBA00022448"/>
    </source>
</evidence>
<comment type="subcellular location">
    <subcellularLocation>
        <location evidence="1">Cell membrane</location>
        <topology evidence="1">Multi-pass membrane protein</topology>
    </subcellularLocation>
</comment>